<evidence type="ECO:0000256" key="1">
    <source>
        <dbReference type="ARBA" id="ARBA00004127"/>
    </source>
</evidence>
<comment type="caution">
    <text evidence="7">The sequence shown here is derived from an EMBL/GenBank/DDBJ whole genome shotgun (WGS) entry which is preliminary data.</text>
</comment>
<evidence type="ECO:0000313" key="7">
    <source>
        <dbReference type="EMBL" id="PTQ55686.1"/>
    </source>
</evidence>
<dbReference type="SMART" id="SM00752">
    <property type="entry name" value="HTTM"/>
    <property type="match status" value="1"/>
</dbReference>
<sequence>MIPLYLFKKLETKLYNQIGARILQIGVGVVILYRSISELPAAQFIYGPEGAAIGSAVTFFGPMGIWIDMLFYSYLGIYFTFFIWGLGGVGLIFGVYPRLSTLLALFGTLLLELRGITHDGGDNILRLMLLYMILFHPLITKKKHTSSDIQPSISIFLHNLGVIAVYLQVVILYFISSTTKLHGEMWINGTAVYYVSQLNEFGMPTSFLRDLFKNPFVTTTATYLTVIYQLFFPAILLTPSKIKLPYTLFGILLHLNFAINMGLVTFSLIMISILLFTIKDNEWKKIAHFVKGAVPNFTVYYDGYCNYCSRTARLISFLDFFGMFRVISYRDDNSYLQYGLSFEDVDKEMYIIKKRNDKIKIYRGFDSVTAVVNNLPLLWMLVPFVYILRISGLGYKLYPWIANNRMIPLNGQICKDEVCSITDSKESDSKSFKVFTKR</sequence>
<dbReference type="Proteomes" id="UP000244338">
    <property type="component" value="Unassembled WGS sequence"/>
</dbReference>
<feature type="transmembrane region" description="Helical" evidence="5">
    <location>
        <begin position="45"/>
        <end position="65"/>
    </location>
</feature>
<dbReference type="InterPro" id="IPR052964">
    <property type="entry name" value="Sporulation_signal_mat"/>
</dbReference>
<feature type="transmembrane region" description="Helical" evidence="5">
    <location>
        <begin position="377"/>
        <end position="398"/>
    </location>
</feature>
<evidence type="ECO:0000313" key="8">
    <source>
        <dbReference type="Proteomes" id="UP000244338"/>
    </source>
</evidence>
<feature type="transmembrane region" description="Helical" evidence="5">
    <location>
        <begin position="123"/>
        <end position="140"/>
    </location>
</feature>
<feature type="transmembrane region" description="Helical" evidence="5">
    <location>
        <begin position="71"/>
        <end position="92"/>
    </location>
</feature>
<accession>A0A2R6XZ23</accession>
<organism evidence="7 8">
    <name type="scientific">Candidatus Carbonibacillus altaicus</name>
    <dbReference type="NCBI Taxonomy" id="2163959"/>
    <lineage>
        <taxon>Bacteria</taxon>
        <taxon>Bacillati</taxon>
        <taxon>Bacillota</taxon>
        <taxon>Bacilli</taxon>
        <taxon>Bacillales</taxon>
        <taxon>Candidatus Carbonibacillus</taxon>
    </lineage>
</organism>
<protein>
    <recommendedName>
        <fullName evidence="6">HTTM-like domain-containing protein</fullName>
    </recommendedName>
</protein>
<feature type="transmembrane region" description="Helical" evidence="5">
    <location>
        <begin position="14"/>
        <end position="33"/>
    </location>
</feature>
<evidence type="ECO:0000256" key="5">
    <source>
        <dbReference type="SAM" id="Phobius"/>
    </source>
</evidence>
<dbReference type="EMBL" id="PEBX01000083">
    <property type="protein sequence ID" value="PTQ55686.1"/>
    <property type="molecule type" value="Genomic_DNA"/>
</dbReference>
<dbReference type="Pfam" id="PF04134">
    <property type="entry name" value="DCC1-like"/>
    <property type="match status" value="1"/>
</dbReference>
<proteinExistence type="predicted"/>
<feature type="transmembrane region" description="Helical" evidence="5">
    <location>
        <begin position="249"/>
        <end position="276"/>
    </location>
</feature>
<dbReference type="GO" id="GO:0012505">
    <property type="term" value="C:endomembrane system"/>
    <property type="evidence" value="ECO:0007669"/>
    <property type="project" value="UniProtKB-SubCell"/>
</dbReference>
<evidence type="ECO:0000259" key="6">
    <source>
        <dbReference type="SMART" id="SM00752"/>
    </source>
</evidence>
<feature type="transmembrane region" description="Helical" evidence="5">
    <location>
        <begin position="152"/>
        <end position="175"/>
    </location>
</feature>
<evidence type="ECO:0000256" key="3">
    <source>
        <dbReference type="ARBA" id="ARBA00022989"/>
    </source>
</evidence>
<dbReference type="PANTHER" id="PTHR39535:SF2">
    <property type="entry name" value="HTTM DOMAIN-CONTAINING PROTEIN"/>
    <property type="match status" value="1"/>
</dbReference>
<feature type="transmembrane region" description="Helical" evidence="5">
    <location>
        <begin position="216"/>
        <end position="237"/>
    </location>
</feature>
<gene>
    <name evidence="7" type="ORF">BSOLF_1712</name>
</gene>
<dbReference type="InterPro" id="IPR011020">
    <property type="entry name" value="HTTM-like"/>
</dbReference>
<keyword evidence="3 5" id="KW-1133">Transmembrane helix</keyword>
<dbReference type="AlphaFoldDB" id="A0A2R6XZ23"/>
<keyword evidence="4 5" id="KW-0472">Membrane</keyword>
<evidence type="ECO:0000256" key="4">
    <source>
        <dbReference type="ARBA" id="ARBA00023136"/>
    </source>
</evidence>
<reference evidence="8" key="1">
    <citation type="journal article" date="2018" name="Sci. Rep.">
        <title>Lignite coal burning seam in the remote Altai Mountains harbors a hydrogen-driven thermophilic microbial community.</title>
        <authorList>
            <person name="Kadnikov V.V."/>
            <person name="Mardanov A.V."/>
            <person name="Ivasenko D.A."/>
            <person name="Antsiferov D.V."/>
            <person name="Beletsky A.V."/>
            <person name="Karnachuk O.V."/>
            <person name="Ravin N.V."/>
        </authorList>
    </citation>
    <scope>NUCLEOTIDE SEQUENCE [LARGE SCALE GENOMIC DNA]</scope>
</reference>
<feature type="domain" description="HTTM-like" evidence="6">
    <location>
        <begin position="15"/>
        <end position="282"/>
    </location>
</feature>
<comment type="subcellular location">
    <subcellularLocation>
        <location evidence="1">Endomembrane system</location>
        <topology evidence="1">Multi-pass membrane protein</topology>
    </subcellularLocation>
</comment>
<evidence type="ECO:0000256" key="2">
    <source>
        <dbReference type="ARBA" id="ARBA00022692"/>
    </source>
</evidence>
<keyword evidence="2 5" id="KW-0812">Transmembrane</keyword>
<name>A0A2R6XZ23_9BACL</name>
<dbReference type="InterPro" id="IPR007263">
    <property type="entry name" value="DCC1-like"/>
</dbReference>
<dbReference type="GO" id="GO:0015035">
    <property type="term" value="F:protein-disulfide reductase activity"/>
    <property type="evidence" value="ECO:0007669"/>
    <property type="project" value="InterPro"/>
</dbReference>
<dbReference type="PANTHER" id="PTHR39535">
    <property type="entry name" value="SPORULATION-DELAYING PROTEIN SDPB"/>
    <property type="match status" value="1"/>
</dbReference>